<accession>A0A2U1M5X9</accession>
<gene>
    <name evidence="4" type="ORF">CTI12_AA419050</name>
</gene>
<dbReference type="EMBL" id="PKPP01006393">
    <property type="protein sequence ID" value="PWA56651.1"/>
    <property type="molecule type" value="Genomic_DNA"/>
</dbReference>
<feature type="domain" description="K Homology" evidence="3">
    <location>
        <begin position="137"/>
        <end position="237"/>
    </location>
</feature>
<sequence>MSNLYGPNSKFSPARASSSSHAWINPDFGREYLEKLLEEKKNLAYYAQVFPICNELLNQEIFRVSETIPNQGFNEFELGSQNHINPLDMIPDFAALTFGPFDKSPDWSPLQQQRFSRQQGPPFDHRNAVPASLNSIVTKLLRVDVPVDRYPHFNFVGRLLGPRGNSLKRIEALTGCRVSIRGRGSIKDPNKEECLRGRPGHGHLNEQLHVLIEAESPANLVDAKLVQAKEIIEELIVPVGKANDLYKRQQLRELGMLKSQSGKDTSHGSSSKSACRRGASKRAGSQGDM</sequence>
<evidence type="ECO:0000259" key="3">
    <source>
        <dbReference type="SMART" id="SM00322"/>
    </source>
</evidence>
<protein>
    <submittedName>
        <fullName evidence="4">KH domain, STAR protein, homodimerization region</fullName>
    </submittedName>
</protein>
<comment type="caution">
    <text evidence="4">The sequence shown here is derived from an EMBL/GenBank/DDBJ whole genome shotgun (WGS) entry which is preliminary data.</text>
</comment>
<dbReference type="Pfam" id="PF22675">
    <property type="entry name" value="KH-I_KHDC4-BBP"/>
    <property type="match status" value="1"/>
</dbReference>
<dbReference type="SMART" id="SM00322">
    <property type="entry name" value="KH"/>
    <property type="match status" value="1"/>
</dbReference>
<evidence type="ECO:0000256" key="1">
    <source>
        <dbReference type="ARBA" id="ARBA00022884"/>
    </source>
</evidence>
<dbReference type="AlphaFoldDB" id="A0A2U1M5X9"/>
<proteinExistence type="predicted"/>
<evidence type="ECO:0000256" key="2">
    <source>
        <dbReference type="SAM" id="MobiDB-lite"/>
    </source>
</evidence>
<keyword evidence="1" id="KW-0694">RNA-binding</keyword>
<feature type="region of interest" description="Disordered" evidence="2">
    <location>
        <begin position="256"/>
        <end position="289"/>
    </location>
</feature>
<dbReference type="InterPro" id="IPR055256">
    <property type="entry name" value="KH_1_KHDC4/BBP-like"/>
</dbReference>
<dbReference type="GO" id="GO:0005634">
    <property type="term" value="C:nucleus"/>
    <property type="evidence" value="ECO:0007669"/>
    <property type="project" value="TreeGrafter"/>
</dbReference>
<dbReference type="InterPro" id="IPR036612">
    <property type="entry name" value="KH_dom_type_1_sf"/>
</dbReference>
<dbReference type="InterPro" id="IPR032377">
    <property type="entry name" value="STAR_dimer"/>
</dbReference>
<dbReference type="Gene3D" id="3.30.1370.10">
    <property type="entry name" value="K Homology domain, type 1"/>
    <property type="match status" value="1"/>
</dbReference>
<reference evidence="4 5" key="1">
    <citation type="journal article" date="2018" name="Mol. Plant">
        <title>The genome of Artemisia annua provides insight into the evolution of Asteraceae family and artemisinin biosynthesis.</title>
        <authorList>
            <person name="Shen Q."/>
            <person name="Zhang L."/>
            <person name="Liao Z."/>
            <person name="Wang S."/>
            <person name="Yan T."/>
            <person name="Shi P."/>
            <person name="Liu M."/>
            <person name="Fu X."/>
            <person name="Pan Q."/>
            <person name="Wang Y."/>
            <person name="Lv Z."/>
            <person name="Lu X."/>
            <person name="Zhang F."/>
            <person name="Jiang W."/>
            <person name="Ma Y."/>
            <person name="Chen M."/>
            <person name="Hao X."/>
            <person name="Li L."/>
            <person name="Tang Y."/>
            <person name="Lv G."/>
            <person name="Zhou Y."/>
            <person name="Sun X."/>
            <person name="Brodelius P.E."/>
            <person name="Rose J.K.C."/>
            <person name="Tang K."/>
        </authorList>
    </citation>
    <scope>NUCLEOTIDE SEQUENCE [LARGE SCALE GENOMIC DNA]</scope>
    <source>
        <strain evidence="5">cv. Huhao1</strain>
        <tissue evidence="4">Leaf</tissue>
    </source>
</reference>
<dbReference type="SUPFAM" id="SSF54791">
    <property type="entry name" value="Eukaryotic type KH-domain (KH-domain type I)"/>
    <property type="match status" value="1"/>
</dbReference>
<dbReference type="InterPro" id="IPR045071">
    <property type="entry name" value="BBP-like"/>
</dbReference>
<dbReference type="PANTHER" id="PTHR11208:SF142">
    <property type="entry name" value="K HOMOLOGY DOMAIN-CONTAINING PROTEIN"/>
    <property type="match status" value="1"/>
</dbReference>
<dbReference type="GO" id="GO:0003729">
    <property type="term" value="F:mRNA binding"/>
    <property type="evidence" value="ECO:0007669"/>
    <property type="project" value="TreeGrafter"/>
</dbReference>
<feature type="compositionally biased region" description="Low complexity" evidence="2">
    <location>
        <begin position="9"/>
        <end position="20"/>
    </location>
</feature>
<evidence type="ECO:0000313" key="5">
    <source>
        <dbReference type="Proteomes" id="UP000245207"/>
    </source>
</evidence>
<dbReference type="InterPro" id="IPR004087">
    <property type="entry name" value="KH_dom"/>
</dbReference>
<name>A0A2U1M5X9_ARTAN</name>
<evidence type="ECO:0000313" key="4">
    <source>
        <dbReference type="EMBL" id="PWA56651.1"/>
    </source>
</evidence>
<feature type="region of interest" description="Disordered" evidence="2">
    <location>
        <begin position="1"/>
        <end position="20"/>
    </location>
</feature>
<organism evidence="4 5">
    <name type="scientific">Artemisia annua</name>
    <name type="common">Sweet wormwood</name>
    <dbReference type="NCBI Taxonomy" id="35608"/>
    <lineage>
        <taxon>Eukaryota</taxon>
        <taxon>Viridiplantae</taxon>
        <taxon>Streptophyta</taxon>
        <taxon>Embryophyta</taxon>
        <taxon>Tracheophyta</taxon>
        <taxon>Spermatophyta</taxon>
        <taxon>Magnoliopsida</taxon>
        <taxon>eudicotyledons</taxon>
        <taxon>Gunneridae</taxon>
        <taxon>Pentapetalae</taxon>
        <taxon>asterids</taxon>
        <taxon>campanulids</taxon>
        <taxon>Asterales</taxon>
        <taxon>Asteraceae</taxon>
        <taxon>Asteroideae</taxon>
        <taxon>Anthemideae</taxon>
        <taxon>Artemisiinae</taxon>
        <taxon>Artemisia</taxon>
    </lineage>
</organism>
<dbReference type="PANTHER" id="PTHR11208">
    <property type="entry name" value="RNA-BINDING PROTEIN RELATED"/>
    <property type="match status" value="1"/>
</dbReference>
<dbReference type="Proteomes" id="UP000245207">
    <property type="component" value="Unassembled WGS sequence"/>
</dbReference>
<dbReference type="OrthoDB" id="6777263at2759"/>
<dbReference type="STRING" id="35608.A0A2U1M5X9"/>
<keyword evidence="5" id="KW-1185">Reference proteome</keyword>
<dbReference type="Pfam" id="PF16544">
    <property type="entry name" value="STAR_dimer"/>
    <property type="match status" value="1"/>
</dbReference>
<dbReference type="GO" id="GO:0048024">
    <property type="term" value="P:regulation of mRNA splicing, via spliceosome"/>
    <property type="evidence" value="ECO:0007669"/>
    <property type="project" value="TreeGrafter"/>
</dbReference>
<feature type="compositionally biased region" description="Polar residues" evidence="2">
    <location>
        <begin position="258"/>
        <end position="273"/>
    </location>
</feature>